<dbReference type="Ensembl" id="ENSACAT00000052908.1">
    <property type="protein sequence ID" value="ENSACAP00000031017.1"/>
    <property type="gene ID" value="ENSACAG00000003425.4"/>
</dbReference>
<reference evidence="4" key="1">
    <citation type="submission" date="2009-12" db="EMBL/GenBank/DDBJ databases">
        <title>The Genome Sequence of Anolis carolinensis (Green Anole Lizard).</title>
        <authorList>
            <consortium name="The Genome Sequencing Platform"/>
            <person name="Di Palma F."/>
            <person name="Alfoldi J."/>
            <person name="Heiman D."/>
            <person name="Young S."/>
            <person name="Grabherr M."/>
            <person name="Johnson J."/>
            <person name="Lander E.S."/>
            <person name="Lindblad-Toh K."/>
        </authorList>
    </citation>
    <scope>NUCLEOTIDE SEQUENCE [LARGE SCALE GENOMIC DNA]</scope>
    <source>
        <strain evidence="4">JBL SC #1</strain>
    </source>
</reference>
<dbReference type="Bgee" id="ENSACAG00000003425">
    <property type="expression patterns" value="Expressed in kidney and 10 other cell types or tissues"/>
</dbReference>
<sequence>MPLPGRRLAPFFCLGFLVLSVALGVLLTVLLTRRDGPHHCLPPRYASAAVAADTRTCSQVGRDLLRAGGSAVDGAIGSLVCTSVLNPQSMGLGGGVIFTIYDAQKGDVKVINARERAPQNFPQNLLNQCHDGLLPGPQWVAVPGELRGYQEAHRRYGKLPWKALFEPTIQILRSGTRISSVLNRFLNHTALHSALERSSLRKLFVDERGNFLGSGDLLRWPSLIRTLQAVAENGADEFYLGETAKKMVQDVQKEGGNLTLEDLRNYNVSVRDAIKSELKEYSIYSAPRPAAGPILFFILNILKEFNFTKDTKKAEAYHYIAEALKFANGQKVKLDDPDFSNITEDVLEELISDRFAHEVRKRIDARGDHPLAHYAKANLPRSGPFGTSHVAAVDQEGNAASATSTINHPFGSMVYSAQTGIILNNEMADFCMKQSQRKISPGEMPPSSMVPSVLLSKGREAVLTIGGSGGTLIIPAVVQAIANTLWLGEELDAAIEAPILYADTKNNAIRVESTFDQDFCLYYRAAKRLTTMRLLVINFKN</sequence>
<dbReference type="GO" id="GO:0006751">
    <property type="term" value="P:glutathione catabolic process"/>
    <property type="evidence" value="ECO:0007669"/>
    <property type="project" value="InterPro"/>
</dbReference>
<evidence type="ECO:0008006" key="6">
    <source>
        <dbReference type="Google" id="ProtNLM"/>
    </source>
</evidence>
<protein>
    <recommendedName>
        <fullName evidence="6">Gamma-glutamyltransferase 5</fullName>
    </recommendedName>
</protein>
<evidence type="ECO:0000256" key="1">
    <source>
        <dbReference type="ARBA" id="ARBA00009381"/>
    </source>
</evidence>
<dbReference type="InterPro" id="IPR043137">
    <property type="entry name" value="GGT_ssub_C"/>
</dbReference>
<evidence type="ECO:0000313" key="4">
    <source>
        <dbReference type="Ensembl" id="ENSACAP00000031017.1"/>
    </source>
</evidence>
<dbReference type="Proteomes" id="UP000001646">
    <property type="component" value="Unplaced"/>
</dbReference>
<dbReference type="InterPro" id="IPR029055">
    <property type="entry name" value="Ntn_hydrolases_N"/>
</dbReference>
<dbReference type="GeneTree" id="ENSGT00940000155794"/>
<keyword evidence="5" id="KW-1185">Reference proteome</keyword>
<feature type="binding site" evidence="3">
    <location>
        <position position="114"/>
    </location>
    <ligand>
        <name>L-glutamate</name>
        <dbReference type="ChEBI" id="CHEBI:29985"/>
    </ligand>
</feature>
<evidence type="ECO:0000256" key="3">
    <source>
        <dbReference type="PIRSR" id="PIRSR600101-2"/>
    </source>
</evidence>
<feature type="binding site" evidence="3">
    <location>
        <position position="470"/>
    </location>
    <ligand>
        <name>L-glutamate</name>
        <dbReference type="ChEBI" id="CHEBI:29985"/>
    </ligand>
</feature>
<dbReference type="PRINTS" id="PR01210">
    <property type="entry name" value="GGTRANSPTASE"/>
</dbReference>
<organism evidence="4 5">
    <name type="scientific">Anolis carolinensis</name>
    <name type="common">Green anole</name>
    <name type="synonym">American chameleon</name>
    <dbReference type="NCBI Taxonomy" id="28377"/>
    <lineage>
        <taxon>Eukaryota</taxon>
        <taxon>Metazoa</taxon>
        <taxon>Chordata</taxon>
        <taxon>Craniata</taxon>
        <taxon>Vertebrata</taxon>
        <taxon>Euteleostomi</taxon>
        <taxon>Lepidosauria</taxon>
        <taxon>Squamata</taxon>
        <taxon>Bifurcata</taxon>
        <taxon>Unidentata</taxon>
        <taxon>Episquamata</taxon>
        <taxon>Toxicofera</taxon>
        <taxon>Iguania</taxon>
        <taxon>Dactyloidae</taxon>
        <taxon>Anolis</taxon>
    </lineage>
</organism>
<reference evidence="4" key="3">
    <citation type="submission" date="2025-09" db="UniProtKB">
        <authorList>
            <consortium name="Ensembl"/>
        </authorList>
    </citation>
    <scope>IDENTIFICATION</scope>
</reference>
<dbReference type="Pfam" id="PF01019">
    <property type="entry name" value="G_glu_transpept"/>
    <property type="match status" value="1"/>
</dbReference>
<dbReference type="SUPFAM" id="SSF56235">
    <property type="entry name" value="N-terminal nucleophile aminohydrolases (Ntn hydrolases)"/>
    <property type="match status" value="1"/>
</dbReference>
<dbReference type="GO" id="GO:0036374">
    <property type="term" value="F:glutathione hydrolase activity"/>
    <property type="evidence" value="ECO:0007669"/>
    <property type="project" value="InterPro"/>
</dbReference>
<dbReference type="InterPro" id="IPR043138">
    <property type="entry name" value="GGT_lsub"/>
</dbReference>
<feature type="binding site" evidence="3">
    <location>
        <begin position="447"/>
        <end position="448"/>
    </location>
    <ligand>
        <name>L-glutamate</name>
        <dbReference type="ChEBI" id="CHEBI:29985"/>
    </ligand>
</feature>
<dbReference type="Gene3D" id="1.10.246.130">
    <property type="match status" value="1"/>
</dbReference>
<evidence type="ECO:0000256" key="2">
    <source>
        <dbReference type="PIRSR" id="PIRSR600101-1"/>
    </source>
</evidence>
<feature type="active site" description="Nucleophile" evidence="2">
    <location>
        <position position="387"/>
    </location>
</feature>
<dbReference type="AlphaFoldDB" id="A0A803T727"/>
<feature type="binding site" evidence="3">
    <location>
        <position position="429"/>
    </location>
    <ligand>
        <name>L-glutamate</name>
        <dbReference type="ChEBI" id="CHEBI:29985"/>
    </ligand>
</feature>
<reference evidence="4" key="2">
    <citation type="submission" date="2025-08" db="UniProtKB">
        <authorList>
            <consortium name="Ensembl"/>
        </authorList>
    </citation>
    <scope>IDENTIFICATION</scope>
</reference>
<dbReference type="FunFam" id="1.10.246.130:FF:000001">
    <property type="entry name" value="Gamma-glutamyltransferase 5 isoform 1"/>
    <property type="match status" value="1"/>
</dbReference>
<evidence type="ECO:0000313" key="5">
    <source>
        <dbReference type="Proteomes" id="UP000001646"/>
    </source>
</evidence>
<dbReference type="Gene3D" id="3.60.20.40">
    <property type="match status" value="1"/>
</dbReference>
<dbReference type="InterPro" id="IPR000101">
    <property type="entry name" value="GGT_peptidase"/>
</dbReference>
<dbReference type="PANTHER" id="PTHR11686">
    <property type="entry name" value="GAMMA GLUTAMYL TRANSPEPTIDASE"/>
    <property type="match status" value="1"/>
</dbReference>
<feature type="binding site" evidence="3">
    <location>
        <begin position="405"/>
        <end position="407"/>
    </location>
    <ligand>
        <name>L-glutamate</name>
        <dbReference type="ChEBI" id="CHEBI:29985"/>
    </ligand>
</feature>
<proteinExistence type="inferred from homology"/>
<name>A0A803T727_ANOCA</name>
<dbReference type="PANTHER" id="PTHR11686:SF19">
    <property type="entry name" value="GLUTATHIONE HYDROLASE 5 PROENZYME"/>
    <property type="match status" value="1"/>
</dbReference>
<comment type="similarity">
    <text evidence="1">Belongs to the gamma-glutamyltransferase family.</text>
</comment>
<accession>A0A803T727</accession>
<gene>
    <name evidence="4" type="primary">ggt5</name>
</gene>